<dbReference type="RefSeq" id="WP_303492630.1">
    <property type="nucleotide sequence ID" value="NZ_JAUOPB010000006.1"/>
</dbReference>
<evidence type="ECO:0000313" key="3">
    <source>
        <dbReference type="Proteomes" id="UP001169760"/>
    </source>
</evidence>
<keyword evidence="1" id="KW-0812">Transmembrane</keyword>
<keyword evidence="1" id="KW-1133">Transmembrane helix</keyword>
<feature type="transmembrane region" description="Helical" evidence="1">
    <location>
        <begin position="20"/>
        <end position="43"/>
    </location>
</feature>
<evidence type="ECO:0000313" key="2">
    <source>
        <dbReference type="EMBL" id="MDO6422719.1"/>
    </source>
</evidence>
<reference evidence="2" key="1">
    <citation type="submission" date="2023-07" db="EMBL/GenBank/DDBJ databases">
        <title>Genome content predicts the carbon catabolic preferences of heterotrophic bacteria.</title>
        <authorList>
            <person name="Gralka M."/>
        </authorList>
    </citation>
    <scope>NUCLEOTIDE SEQUENCE</scope>
    <source>
        <strain evidence="2">I3M17_2</strain>
    </source>
</reference>
<organism evidence="2 3">
    <name type="scientific">Saccharophagus degradans</name>
    <dbReference type="NCBI Taxonomy" id="86304"/>
    <lineage>
        <taxon>Bacteria</taxon>
        <taxon>Pseudomonadati</taxon>
        <taxon>Pseudomonadota</taxon>
        <taxon>Gammaproteobacteria</taxon>
        <taxon>Cellvibrionales</taxon>
        <taxon>Cellvibrionaceae</taxon>
        <taxon>Saccharophagus</taxon>
    </lineage>
</organism>
<dbReference type="SUPFAM" id="SSF52833">
    <property type="entry name" value="Thioredoxin-like"/>
    <property type="match status" value="1"/>
</dbReference>
<evidence type="ECO:0000256" key="1">
    <source>
        <dbReference type="SAM" id="Phobius"/>
    </source>
</evidence>
<dbReference type="EMBL" id="JAUOPB010000006">
    <property type="protein sequence ID" value="MDO6422719.1"/>
    <property type="molecule type" value="Genomic_DNA"/>
</dbReference>
<dbReference type="Proteomes" id="UP001169760">
    <property type="component" value="Unassembled WGS sequence"/>
</dbReference>
<gene>
    <name evidence="2" type="ORF">Q4521_09555</name>
</gene>
<protein>
    <recommendedName>
        <fullName evidence="4">Transmembrane protein</fullName>
    </recommendedName>
</protein>
<evidence type="ECO:0008006" key="4">
    <source>
        <dbReference type="Google" id="ProtNLM"/>
    </source>
</evidence>
<comment type="caution">
    <text evidence="2">The sequence shown here is derived from an EMBL/GenBank/DDBJ whole genome shotgun (WGS) entry which is preliminary data.</text>
</comment>
<dbReference type="InterPro" id="IPR036249">
    <property type="entry name" value="Thioredoxin-like_sf"/>
</dbReference>
<keyword evidence="1" id="KW-0472">Membrane</keyword>
<accession>A0AAW7X8K7</accession>
<proteinExistence type="predicted"/>
<name>A0AAW7X8K7_9GAMM</name>
<sequence>MTTLDEAQQPPAKRNNKPLIAILLISIFPILAAYTMFFTGVGVPADTKNKGYLITPAVNVSALLEGDNASVLNDWQTHKKWRLLIPVQAPCNQACQDDLYTSRQVHIRLGEKSTRVQRIAVSLNGAQSDQYLADIAKDHPQLKNISVDKNDWNAWLAQTNLPAELDAEHFYILVDQEGYAMMWYTPAIHGNDLLKDLKHALKFSIDYE</sequence>
<dbReference type="AlphaFoldDB" id="A0AAW7X8K7"/>